<proteinExistence type="predicted"/>
<reference evidence="1" key="1">
    <citation type="submission" date="2023-10" db="EMBL/GenBank/DDBJ databases">
        <authorList>
            <person name="Rodriguez Cubillos JULIANA M."/>
            <person name="De Vega J."/>
        </authorList>
    </citation>
    <scope>NUCLEOTIDE SEQUENCE</scope>
</reference>
<protein>
    <submittedName>
        <fullName evidence="1">Uncharacterized protein</fullName>
    </submittedName>
</protein>
<gene>
    <name evidence="1" type="ORF">MILVUS5_LOCUS3239</name>
</gene>
<accession>A0ACB0IHL5</accession>
<keyword evidence="2" id="KW-1185">Reference proteome</keyword>
<name>A0ACB0IHL5_TRIPR</name>
<dbReference type="EMBL" id="CASHSV030000001">
    <property type="protein sequence ID" value="CAJ2631791.1"/>
    <property type="molecule type" value="Genomic_DNA"/>
</dbReference>
<evidence type="ECO:0000313" key="2">
    <source>
        <dbReference type="Proteomes" id="UP001177021"/>
    </source>
</evidence>
<organism evidence="1 2">
    <name type="scientific">Trifolium pratense</name>
    <name type="common">Red clover</name>
    <dbReference type="NCBI Taxonomy" id="57577"/>
    <lineage>
        <taxon>Eukaryota</taxon>
        <taxon>Viridiplantae</taxon>
        <taxon>Streptophyta</taxon>
        <taxon>Embryophyta</taxon>
        <taxon>Tracheophyta</taxon>
        <taxon>Spermatophyta</taxon>
        <taxon>Magnoliopsida</taxon>
        <taxon>eudicotyledons</taxon>
        <taxon>Gunneridae</taxon>
        <taxon>Pentapetalae</taxon>
        <taxon>rosids</taxon>
        <taxon>fabids</taxon>
        <taxon>Fabales</taxon>
        <taxon>Fabaceae</taxon>
        <taxon>Papilionoideae</taxon>
        <taxon>50 kb inversion clade</taxon>
        <taxon>NPAAA clade</taxon>
        <taxon>Hologalegina</taxon>
        <taxon>IRL clade</taxon>
        <taxon>Trifolieae</taxon>
        <taxon>Trifolium</taxon>
    </lineage>
</organism>
<sequence length="722" mass="79620">MMPLHELYNMSKEKVDHKEMNNSCAHDQSSVPKNDLFKLVLENGQISVQGQSSSISNRGKKSSSCKSLPSHTLRGHGKDIGQHGNETNTRMKKFEDLDNGNLNEILTRNVSSNHDDDLMMPWLNYAMDENSLQHDYNYSFLHELSGVNTNDFPASNKFSLLDRGSNCIQVFSDSHKQGILCKGSSVAAATEEFETFGLKNSNTQLYTASRLHQCQLSLENDSKRNANQHAPCEEISRIPSSSTIMNFTHFAKPVATVKANLHNIGLSSSRSENLGIKNKDEAAIDISPFESTKVHLSGDCPRNSAIHYQHSVEPSRVDLKSLEPRSLEQNAGVSTPACKEDVFKVEQTSNQVLGESGRKGQEAVEKCMEQTVVTSSVCSDNGAYRGSDDTNKNLKRKNLDSEDSEWNSEDVEDESIGVKRTAHGRGGIGSKRNRSAEVHNLSERRRRDRINERMRALQELIPNCNKQIILEFVNTKAQLLFGGFQLSILNLNMKIFHFHNKNSRDKASMLDEAIEYLKTLQLQLQIMSMGGGGLYMPMMLPAGMQHMHAAHMSPFSPMNIGMQMGLGVPQFQGTHLPVAHTSGLAALHGMSRPNHQMFGNNLGTHLPMPCAPMFSYPGESVMNSSAVGLNPSGTAGLMETVELVSTPKLMDPMPNVSSQVMQNNNGCNSTNQVSIQGKGETRTGGLEQSNLIIDSGHALSINDKGAVNPRKEDNLVIDKSHE</sequence>
<comment type="caution">
    <text evidence="1">The sequence shown here is derived from an EMBL/GenBank/DDBJ whole genome shotgun (WGS) entry which is preliminary data.</text>
</comment>
<dbReference type="Proteomes" id="UP001177021">
    <property type="component" value="Unassembled WGS sequence"/>
</dbReference>
<evidence type="ECO:0000313" key="1">
    <source>
        <dbReference type="EMBL" id="CAJ2631791.1"/>
    </source>
</evidence>